<gene>
    <name evidence="2" type="ORF">HNP52_003143</name>
</gene>
<dbReference type="Proteomes" id="UP000575241">
    <property type="component" value="Unassembled WGS sequence"/>
</dbReference>
<reference evidence="2 3" key="1">
    <citation type="submission" date="2020-08" db="EMBL/GenBank/DDBJ databases">
        <title>Functional genomics of gut bacteria from endangered species of beetles.</title>
        <authorList>
            <person name="Carlos-Shanley C."/>
        </authorList>
    </citation>
    <scope>NUCLEOTIDE SEQUENCE [LARGE SCALE GENOMIC DNA]</scope>
    <source>
        <strain evidence="2 3">S00224</strain>
    </source>
</reference>
<evidence type="ECO:0000313" key="2">
    <source>
        <dbReference type="EMBL" id="MBB4840051.1"/>
    </source>
</evidence>
<comment type="caution">
    <text evidence="2">The sequence shown here is derived from an EMBL/GenBank/DDBJ whole genome shotgun (WGS) entry which is preliminary data.</text>
</comment>
<evidence type="ECO:0000256" key="1">
    <source>
        <dbReference type="SAM" id="MobiDB-lite"/>
    </source>
</evidence>
<protein>
    <recommendedName>
        <fullName evidence="4">J domain-containing protein</fullName>
    </recommendedName>
</protein>
<evidence type="ECO:0008006" key="4">
    <source>
        <dbReference type="Google" id="ProtNLM"/>
    </source>
</evidence>
<dbReference type="EMBL" id="JACHLN010000003">
    <property type="protein sequence ID" value="MBB4840051.1"/>
    <property type="molecule type" value="Genomic_DNA"/>
</dbReference>
<feature type="region of interest" description="Disordered" evidence="1">
    <location>
        <begin position="59"/>
        <end position="104"/>
    </location>
</feature>
<sequence>MNQGGPAWRTLGIEPTDDTRAIRRAYAAKLKAIDVDRDPQAFIALREAFEQAQNEAQWLRYEQEEDEEAEAENAPAEAGRPEQAPSEPEDDPDEWGDEPGSEINFDAWERDPLAAEIAFAPPAPNPWAPPTPEDYDDHARALAGLLLGEHAEQWPSPEETEAMLAHWQRITRDPRMQEMSFYGDAENWFADLIARAVPFSDPLVASVADHFGWMSAAGEISQSPAIAYVVRRRQSLDFFDAVRAPTHPLHAAWRELTRPAHEKSRRGWVRGKRVRELLATVRTHYPELEANFDSYRVEMWEPTSRGGGGWNWTGMIVVWILISLLHFANSQCKEQNRFAPIPGVEAPVIPETLGNERVDIDRALEALYERDLDIAMIENKNPELYVALMTYWKDSFLRKDSWVNFTNGMIPLLNARIQAGIPGAPLPLLRDYHRLALDRALALRAVSPDVCANYFAGKDYDGSKLPKNLAERNRAIMAKILLATRAGPDGKSTPSPEPSAGQTKTFSVPGFIMEKASARAGMTREQLGQGMRYQGSNAQQCNGRIAFMQTVLAEPDDKVGKLLRTL</sequence>
<dbReference type="AlphaFoldDB" id="A0A7W7K3N6"/>
<name>A0A7W7K3N6_9SPHN</name>
<feature type="compositionally biased region" description="Acidic residues" evidence="1">
    <location>
        <begin position="87"/>
        <end position="100"/>
    </location>
</feature>
<proteinExistence type="predicted"/>
<accession>A0A7W7K3N6</accession>
<feature type="region of interest" description="Disordered" evidence="1">
    <location>
        <begin position="486"/>
        <end position="505"/>
    </location>
</feature>
<keyword evidence="3" id="KW-1185">Reference proteome</keyword>
<dbReference type="RefSeq" id="WP_184168560.1">
    <property type="nucleotide sequence ID" value="NZ_JACHLN010000003.1"/>
</dbReference>
<organism evidence="2 3">
    <name type="scientific">Sphingomonas kyeonggiensis</name>
    <dbReference type="NCBI Taxonomy" id="1268553"/>
    <lineage>
        <taxon>Bacteria</taxon>
        <taxon>Pseudomonadati</taxon>
        <taxon>Pseudomonadota</taxon>
        <taxon>Alphaproteobacteria</taxon>
        <taxon>Sphingomonadales</taxon>
        <taxon>Sphingomonadaceae</taxon>
        <taxon>Sphingomonas</taxon>
    </lineage>
</organism>
<evidence type="ECO:0000313" key="3">
    <source>
        <dbReference type="Proteomes" id="UP000575241"/>
    </source>
</evidence>